<sequence>MKRINWNKAIIILAGLMLVLTACSKSNNKSTTKKADQLPSATKILSTAEKTSIKSLSAQWQQTNSAGVTTQSATAKYQKKPLVVYANFSTDSNHYKMWVSGKTNYSQDQGTDTSKWFKTKLTKTSAYSEFLDALDMNNLLSFSAQTAKLFKVAKNGSGYLLTYQGKNSQLWKQVINNSAITTMIGIDLNSAKMQNIAVQLKVSHDYQAESMRVSAKYREDGKNYQLKMTLTDINRLKQLKVPSTVTQNAINLSSSN</sequence>
<comment type="caution">
    <text evidence="2">The sequence shown here is derived from an EMBL/GenBank/DDBJ whole genome shotgun (WGS) entry which is preliminary data.</text>
</comment>
<proteinExistence type="predicted"/>
<gene>
    <name evidence="2" type="ORF">LCB40_07950</name>
</gene>
<protein>
    <recommendedName>
        <fullName evidence="4">Lipoprotein</fullName>
    </recommendedName>
</protein>
<keyword evidence="3" id="KW-1185">Reference proteome</keyword>
<feature type="chain" id="PRO_5037367837" description="Lipoprotein" evidence="1">
    <location>
        <begin position="25"/>
        <end position="256"/>
    </location>
</feature>
<accession>A0A916QGJ5</accession>
<dbReference type="RefSeq" id="WP_212780604.1">
    <property type="nucleotide sequence ID" value="NZ_BMAY01000004.1"/>
</dbReference>
<dbReference type="EMBL" id="BMAY01000004">
    <property type="protein sequence ID" value="GFZ26915.1"/>
    <property type="molecule type" value="Genomic_DNA"/>
</dbReference>
<evidence type="ECO:0000313" key="3">
    <source>
        <dbReference type="Proteomes" id="UP000677218"/>
    </source>
</evidence>
<reference evidence="2" key="1">
    <citation type="submission" date="2020-08" db="EMBL/GenBank/DDBJ databases">
        <title>Taxonomic study for Lactobacillus species isolated from hardwood bark.</title>
        <authorList>
            <person name="Tohno M."/>
            <person name="Tanizawa Y."/>
        </authorList>
    </citation>
    <scope>NUCLEOTIDE SEQUENCE</scope>
    <source>
        <strain evidence="2">B40</strain>
    </source>
</reference>
<evidence type="ECO:0000313" key="2">
    <source>
        <dbReference type="EMBL" id="GFZ26915.1"/>
    </source>
</evidence>
<keyword evidence="1" id="KW-0732">Signal</keyword>
<dbReference type="PROSITE" id="PS51257">
    <property type="entry name" value="PROKAR_LIPOPROTEIN"/>
    <property type="match status" value="1"/>
</dbReference>
<evidence type="ECO:0000256" key="1">
    <source>
        <dbReference type="SAM" id="SignalP"/>
    </source>
</evidence>
<dbReference type="AlphaFoldDB" id="A0A916QGJ5"/>
<feature type="signal peptide" evidence="1">
    <location>
        <begin position="1"/>
        <end position="24"/>
    </location>
</feature>
<organism evidence="2 3">
    <name type="scientific">Lactobacillus corticis</name>
    <dbReference type="NCBI Taxonomy" id="2201249"/>
    <lineage>
        <taxon>Bacteria</taxon>
        <taxon>Bacillati</taxon>
        <taxon>Bacillota</taxon>
        <taxon>Bacilli</taxon>
        <taxon>Lactobacillales</taxon>
        <taxon>Lactobacillaceae</taxon>
        <taxon>Lactobacillus</taxon>
    </lineage>
</organism>
<evidence type="ECO:0008006" key="4">
    <source>
        <dbReference type="Google" id="ProtNLM"/>
    </source>
</evidence>
<name>A0A916QGJ5_9LACO</name>
<dbReference type="Proteomes" id="UP000677218">
    <property type="component" value="Unassembled WGS sequence"/>
</dbReference>